<dbReference type="SUPFAM" id="SSF47473">
    <property type="entry name" value="EF-hand"/>
    <property type="match status" value="1"/>
</dbReference>
<protein>
    <submittedName>
        <fullName evidence="3">Uncharacterized protein</fullName>
    </submittedName>
</protein>
<sequence>MSICHVEAYLININYIPWRELYIISDILDLNRSPSLHALKITARPERLHEWLKSEEIESLHYKFLEKGKLNYPDLREELENLNIKFTHLEYNQLFLKISENRNSKCDWDEFISYLLNGFREDHPSSTRDDETTLPIHTHPVIRTSEHRSPEYADEDSVDWTGIWITASREGQLRFWSMGLKPLRVVKSNSVHQKTRILWWILCVLAMSDVKVVCTSSTERELRFHETVTPTFSLRAVILSMPYAVYNMQYSHREAQTSRLIMDDYGGNVRILEFDAHSKSPFLSKLARDILEMF</sequence>
<dbReference type="InterPro" id="IPR011992">
    <property type="entry name" value="EF-hand-dom_pair"/>
</dbReference>
<organism evidence="3 4">
    <name type="scientific">Glossina austeni</name>
    <name type="common">Savannah tsetse fly</name>
    <dbReference type="NCBI Taxonomy" id="7395"/>
    <lineage>
        <taxon>Eukaryota</taxon>
        <taxon>Metazoa</taxon>
        <taxon>Ecdysozoa</taxon>
        <taxon>Arthropoda</taxon>
        <taxon>Hexapoda</taxon>
        <taxon>Insecta</taxon>
        <taxon>Pterygota</taxon>
        <taxon>Neoptera</taxon>
        <taxon>Endopterygota</taxon>
        <taxon>Diptera</taxon>
        <taxon>Brachycera</taxon>
        <taxon>Muscomorpha</taxon>
        <taxon>Hippoboscoidea</taxon>
        <taxon>Glossinidae</taxon>
        <taxon>Glossina</taxon>
    </lineage>
</organism>
<evidence type="ECO:0000256" key="1">
    <source>
        <dbReference type="ARBA" id="ARBA00022574"/>
    </source>
</evidence>
<dbReference type="InterPro" id="IPR036322">
    <property type="entry name" value="WD40_repeat_dom_sf"/>
</dbReference>
<dbReference type="VEuPathDB" id="VectorBase:GAUT011705"/>
<keyword evidence="4" id="KW-1185">Reference proteome</keyword>
<evidence type="ECO:0000313" key="3">
    <source>
        <dbReference type="EnsemblMetazoa" id="GAUT011705-PA"/>
    </source>
</evidence>
<dbReference type="PANTHER" id="PTHR44324">
    <property type="entry name" value="WD40 REPEAT DOMAIN 95"/>
    <property type="match status" value="1"/>
</dbReference>
<reference evidence="3" key="1">
    <citation type="submission" date="2020-05" db="UniProtKB">
        <authorList>
            <consortium name="EnsemblMetazoa"/>
        </authorList>
    </citation>
    <scope>IDENTIFICATION</scope>
    <source>
        <strain evidence="3">TTRI</strain>
    </source>
</reference>
<dbReference type="EnsemblMetazoa" id="GAUT011705-RA">
    <property type="protein sequence ID" value="GAUT011705-PA"/>
    <property type="gene ID" value="GAUT011705"/>
</dbReference>
<proteinExistence type="predicted"/>
<dbReference type="SUPFAM" id="SSF50978">
    <property type="entry name" value="WD40 repeat-like"/>
    <property type="match status" value="1"/>
</dbReference>
<dbReference type="Proteomes" id="UP000078200">
    <property type="component" value="Unassembled WGS sequence"/>
</dbReference>
<name>A0A1A9UQ06_GLOAU</name>
<dbReference type="STRING" id="7395.A0A1A9UQ06"/>
<dbReference type="AlphaFoldDB" id="A0A1A9UQ06"/>
<evidence type="ECO:0000256" key="2">
    <source>
        <dbReference type="ARBA" id="ARBA00022737"/>
    </source>
</evidence>
<keyword evidence="1" id="KW-0853">WD repeat</keyword>
<accession>A0A1A9UQ06</accession>
<dbReference type="PANTHER" id="PTHR44324:SF6">
    <property type="entry name" value="EF-HAND CALCIUM BINDING DOMAIN 8"/>
    <property type="match status" value="1"/>
</dbReference>
<keyword evidence="2" id="KW-0677">Repeat</keyword>
<dbReference type="Gene3D" id="1.10.238.10">
    <property type="entry name" value="EF-hand"/>
    <property type="match status" value="1"/>
</dbReference>
<dbReference type="InterPro" id="IPR051242">
    <property type="entry name" value="WD-EF-hand_domain"/>
</dbReference>
<evidence type="ECO:0000313" key="4">
    <source>
        <dbReference type="Proteomes" id="UP000078200"/>
    </source>
</evidence>